<evidence type="ECO:0000259" key="11">
    <source>
        <dbReference type="Pfam" id="PF00288"/>
    </source>
</evidence>
<dbReference type="InterPro" id="IPR006204">
    <property type="entry name" value="GHMP_kinase_N_dom"/>
</dbReference>
<evidence type="ECO:0000259" key="12">
    <source>
        <dbReference type="Pfam" id="PF08544"/>
    </source>
</evidence>
<evidence type="ECO:0000313" key="15">
    <source>
        <dbReference type="Proteomes" id="UP000199727"/>
    </source>
</evidence>
<dbReference type="PROSITE" id="PS00627">
    <property type="entry name" value="GHMP_KINASES_ATP"/>
    <property type="match status" value="1"/>
</dbReference>
<keyword evidence="6" id="KW-0547">Nucleotide-binding</keyword>
<dbReference type="AlphaFoldDB" id="A0A854Q8M3"/>
<comment type="similarity">
    <text evidence="2">Belongs to the GHMP kinase family. GalK subfamily.</text>
</comment>
<name>A0A854Q8M3_CRYNE</name>
<comment type="catalytic activity">
    <reaction evidence="10">
        <text>alpha-D-galactose + ATP = alpha-D-galactose 1-phosphate + ADP + H(+)</text>
        <dbReference type="Rhea" id="RHEA:13553"/>
        <dbReference type="ChEBI" id="CHEBI:15378"/>
        <dbReference type="ChEBI" id="CHEBI:28061"/>
        <dbReference type="ChEBI" id="CHEBI:30616"/>
        <dbReference type="ChEBI" id="CHEBI:58336"/>
        <dbReference type="ChEBI" id="CHEBI:456216"/>
        <dbReference type="EC" id="2.7.1.6"/>
    </reaction>
    <physiologicalReaction direction="left-to-right" evidence="10">
        <dbReference type="Rhea" id="RHEA:13554"/>
    </physiologicalReaction>
</comment>
<organism evidence="14 15">
    <name type="scientific">Cryptococcus neoformans Tu259-1</name>
    <dbReference type="NCBI Taxonomy" id="1230072"/>
    <lineage>
        <taxon>Eukaryota</taxon>
        <taxon>Fungi</taxon>
        <taxon>Dikarya</taxon>
        <taxon>Basidiomycota</taxon>
        <taxon>Agaricomycotina</taxon>
        <taxon>Tremellomycetes</taxon>
        <taxon>Tremellales</taxon>
        <taxon>Cryptococcaceae</taxon>
        <taxon>Cryptococcus</taxon>
        <taxon>Cryptococcus neoformans species complex</taxon>
    </lineage>
</organism>
<dbReference type="PRINTS" id="PR00959">
    <property type="entry name" value="MEVGALKINASE"/>
</dbReference>
<dbReference type="PANTHER" id="PTHR10457">
    <property type="entry name" value="MEVALONATE KINASE/GALACTOKINASE"/>
    <property type="match status" value="1"/>
</dbReference>
<feature type="domain" description="GHMP kinase N-terminal" evidence="11">
    <location>
        <begin position="144"/>
        <end position="229"/>
    </location>
</feature>
<dbReference type="InterPro" id="IPR019539">
    <property type="entry name" value="GalKase_N"/>
</dbReference>
<dbReference type="OrthoDB" id="187738at2759"/>
<dbReference type="InterPro" id="IPR020568">
    <property type="entry name" value="Ribosomal_Su5_D2-typ_SF"/>
</dbReference>
<dbReference type="GO" id="GO:0004335">
    <property type="term" value="F:galactokinase activity"/>
    <property type="evidence" value="ECO:0007669"/>
    <property type="project" value="UniProtKB-EC"/>
</dbReference>
<evidence type="ECO:0000256" key="9">
    <source>
        <dbReference type="ARBA" id="ARBA00029590"/>
    </source>
</evidence>
<dbReference type="Pfam" id="PF00288">
    <property type="entry name" value="GHMP_kinases_N"/>
    <property type="match status" value="1"/>
</dbReference>
<dbReference type="Proteomes" id="UP000199727">
    <property type="component" value="Unassembled WGS sequence"/>
</dbReference>
<dbReference type="PIRSF" id="PIRSF000530">
    <property type="entry name" value="Galactokinase"/>
    <property type="match status" value="1"/>
</dbReference>
<dbReference type="PANTHER" id="PTHR10457:SF7">
    <property type="entry name" value="GALACTOKINASE-RELATED"/>
    <property type="match status" value="1"/>
</dbReference>
<keyword evidence="8" id="KW-0067">ATP-binding</keyword>
<dbReference type="Gene3D" id="3.30.230.10">
    <property type="match status" value="1"/>
</dbReference>
<dbReference type="InterPro" id="IPR006203">
    <property type="entry name" value="GHMP_knse_ATP-bd_CS"/>
</dbReference>
<feature type="domain" description="Galactokinase N-terminal" evidence="13">
    <location>
        <begin position="41"/>
        <end position="89"/>
    </location>
</feature>
<dbReference type="Pfam" id="PF10509">
    <property type="entry name" value="GalKase_gal_bdg"/>
    <property type="match status" value="1"/>
</dbReference>
<dbReference type="GO" id="GO:0006012">
    <property type="term" value="P:galactose metabolic process"/>
    <property type="evidence" value="ECO:0007669"/>
    <property type="project" value="UniProtKB-UniPathway"/>
</dbReference>
<evidence type="ECO:0000256" key="10">
    <source>
        <dbReference type="ARBA" id="ARBA00049538"/>
    </source>
</evidence>
<dbReference type="InterPro" id="IPR014721">
    <property type="entry name" value="Ribsml_uS5_D2-typ_fold_subgr"/>
</dbReference>
<evidence type="ECO:0000256" key="3">
    <source>
        <dbReference type="ARBA" id="ARBA00012315"/>
    </source>
</evidence>
<evidence type="ECO:0000256" key="8">
    <source>
        <dbReference type="ARBA" id="ARBA00022840"/>
    </source>
</evidence>
<dbReference type="InterPro" id="IPR000705">
    <property type="entry name" value="Galactokinase"/>
</dbReference>
<gene>
    <name evidence="14" type="ORF">C361_06454</name>
</gene>
<keyword evidence="7 14" id="KW-0418">Kinase</keyword>
<keyword evidence="5" id="KW-0808">Transferase</keyword>
<evidence type="ECO:0000256" key="7">
    <source>
        <dbReference type="ARBA" id="ARBA00022777"/>
    </source>
</evidence>
<dbReference type="Gene3D" id="3.30.70.3170">
    <property type="match status" value="1"/>
</dbReference>
<comment type="caution">
    <text evidence="14">The sequence shown here is derived from an EMBL/GenBank/DDBJ whole genome shotgun (WGS) entry which is preliminary data.</text>
</comment>
<evidence type="ECO:0000256" key="4">
    <source>
        <dbReference type="ARBA" id="ARBA00019487"/>
    </source>
</evidence>
<comment type="pathway">
    <text evidence="1">Carbohydrate metabolism; galactose metabolism.</text>
</comment>
<dbReference type="Pfam" id="PF08544">
    <property type="entry name" value="GHMP_kinases_C"/>
    <property type="match status" value="1"/>
</dbReference>
<sequence>MFKMGPEELRPVPAFHNLNEIYNTEEALQRERQRWSALVQTFVKEFGGQPNYIVRAPGRVNVLGEHIDYSLFPVLPAAIEQDIIVGIRPTVTFPNKVSVSLANVVKSYPNAELQLACDQESWSLKVPLPSKVKGWERYVIAVLLECLERFAEQLQDGAASMEVMVSGTVPEGAGLSSSAAFVVSVIMAFLVANGLQEGVSKVQVVDIAMAAEHRLGLKSGGMDQAASILSVPNSLLHLSFYPSLRPATLPLPSSLTLVITNSMAPHSLADSAEDRYNLRVVENLCATRILLHAFGADAGVLSTTQRGSTGRLWLREALEHWAEDAHMDEETVYRDLLARIVGVLGKKGRDKSGWTRDQMVEESGMTAADFEATFLAFIPIRATRFYLLQRVQHTLEESLRVCSFKGLCETSMATFDSRAGETGLAKELGALITASHVSMRDLYEATVPEVDDLQSLCLQCGSLGSRQTGGGWGGAVISLLPADRASDFLRKVRKMYGLYRGLSVDELDKAAFISVPGSGAGFYPLMEGSKIV</sequence>
<protein>
    <recommendedName>
        <fullName evidence="4">Galactokinase</fullName>
        <ecNumber evidence="3">2.7.1.6</ecNumber>
    </recommendedName>
    <alternativeName>
        <fullName evidence="9">Galactose kinase</fullName>
    </alternativeName>
</protein>
<evidence type="ECO:0000256" key="2">
    <source>
        <dbReference type="ARBA" id="ARBA00006566"/>
    </source>
</evidence>
<proteinExistence type="inferred from homology"/>
<dbReference type="InterPro" id="IPR013750">
    <property type="entry name" value="GHMP_kinase_C_dom"/>
</dbReference>
<feature type="domain" description="GHMP kinase C-terminal" evidence="12">
    <location>
        <begin position="425"/>
        <end position="496"/>
    </location>
</feature>
<dbReference type="SUPFAM" id="SSF54211">
    <property type="entry name" value="Ribosomal protein S5 domain 2-like"/>
    <property type="match status" value="1"/>
</dbReference>
<dbReference type="EC" id="2.7.1.6" evidence="3"/>
<evidence type="ECO:0000259" key="13">
    <source>
        <dbReference type="Pfam" id="PF10509"/>
    </source>
</evidence>
<reference evidence="14 15" key="1">
    <citation type="submission" date="2017-06" db="EMBL/GenBank/DDBJ databases">
        <title>Global population genomics of the pathogenic fungus Cryptococcus neoformans var. grubii.</title>
        <authorList>
            <person name="Cuomo C."/>
            <person name="Litvintseva A."/>
            <person name="Chen Y."/>
            <person name="Young S."/>
            <person name="Zeng Q."/>
            <person name="Chapman S."/>
            <person name="Gujja S."/>
            <person name="Saif S."/>
            <person name="Birren B."/>
        </authorList>
    </citation>
    <scope>NUCLEOTIDE SEQUENCE [LARGE SCALE GENOMIC DNA]</scope>
    <source>
        <strain evidence="14 15">Tu259-1</strain>
    </source>
</reference>
<evidence type="ECO:0000256" key="5">
    <source>
        <dbReference type="ARBA" id="ARBA00022679"/>
    </source>
</evidence>
<accession>A0A854Q8M3</accession>
<dbReference type="GO" id="GO:0005829">
    <property type="term" value="C:cytosol"/>
    <property type="evidence" value="ECO:0007669"/>
    <property type="project" value="TreeGrafter"/>
</dbReference>
<evidence type="ECO:0000256" key="6">
    <source>
        <dbReference type="ARBA" id="ARBA00022741"/>
    </source>
</evidence>
<evidence type="ECO:0000256" key="1">
    <source>
        <dbReference type="ARBA" id="ARBA00004947"/>
    </source>
</evidence>
<dbReference type="SUPFAM" id="SSF55060">
    <property type="entry name" value="GHMP Kinase, C-terminal domain"/>
    <property type="match status" value="1"/>
</dbReference>
<dbReference type="InterPro" id="IPR006206">
    <property type="entry name" value="Mevalonate/galactokinase"/>
</dbReference>
<dbReference type="GO" id="GO:0005524">
    <property type="term" value="F:ATP binding"/>
    <property type="evidence" value="ECO:0007669"/>
    <property type="project" value="UniProtKB-KW"/>
</dbReference>
<dbReference type="EMBL" id="AMKT01000098">
    <property type="protein sequence ID" value="OXG11350.1"/>
    <property type="molecule type" value="Genomic_DNA"/>
</dbReference>
<dbReference type="PRINTS" id="PR00473">
    <property type="entry name" value="GALCTOKINASE"/>
</dbReference>
<evidence type="ECO:0000313" key="14">
    <source>
        <dbReference type="EMBL" id="OXG11350.1"/>
    </source>
</evidence>
<dbReference type="Gene3D" id="1.20.1440.340">
    <property type="match status" value="1"/>
</dbReference>
<dbReference type="InterPro" id="IPR036554">
    <property type="entry name" value="GHMP_kinase_C_sf"/>
</dbReference>
<dbReference type="UniPathway" id="UPA00214"/>